<evidence type="ECO:0000256" key="1">
    <source>
        <dbReference type="SAM" id="Phobius"/>
    </source>
</evidence>
<accession>A0ABP1ERS9</accession>
<keyword evidence="3" id="KW-1185">Reference proteome</keyword>
<organism evidence="2 3">
    <name type="scientific">Tenacibaculum platacis</name>
    <dbReference type="NCBI Taxonomy" id="3137852"/>
    <lineage>
        <taxon>Bacteria</taxon>
        <taxon>Pseudomonadati</taxon>
        <taxon>Bacteroidota</taxon>
        <taxon>Flavobacteriia</taxon>
        <taxon>Flavobacteriales</taxon>
        <taxon>Flavobacteriaceae</taxon>
        <taxon>Tenacibaculum</taxon>
    </lineage>
</organism>
<sequence>MKKETNYKSWSFRLLVYIVLLNILSGYLAYNYFPLVHSAENFYIRMMGLSIIIFLLLVAGIVFTIFSVKNKEEKDYKYKFSIYGYPIYIVFSVIVSFLQ</sequence>
<dbReference type="Proteomes" id="UP001497416">
    <property type="component" value="Unassembled WGS sequence"/>
</dbReference>
<gene>
    <name evidence="2" type="ORF">T190607A01A_30218</name>
</gene>
<feature type="transmembrane region" description="Helical" evidence="1">
    <location>
        <begin position="12"/>
        <end position="30"/>
    </location>
</feature>
<evidence type="ECO:0000313" key="2">
    <source>
        <dbReference type="EMBL" id="CAL2088931.1"/>
    </source>
</evidence>
<protein>
    <submittedName>
        <fullName evidence="2">Uncharacterized protein</fullName>
    </submittedName>
</protein>
<feature type="transmembrane region" description="Helical" evidence="1">
    <location>
        <begin position="80"/>
        <end position="98"/>
    </location>
</feature>
<keyword evidence="1" id="KW-1133">Transmembrane helix</keyword>
<dbReference type="EMBL" id="CAXIXY010000005">
    <property type="protein sequence ID" value="CAL2088931.1"/>
    <property type="molecule type" value="Genomic_DNA"/>
</dbReference>
<reference evidence="2 3" key="1">
    <citation type="submission" date="2024-05" db="EMBL/GenBank/DDBJ databases">
        <authorList>
            <person name="Duchaud E."/>
        </authorList>
    </citation>
    <scope>NUCLEOTIDE SEQUENCE [LARGE SCALE GENOMIC DNA]</scope>
    <source>
        <strain evidence="2">Ena-SAMPLE-TAB-13-05-2024-13:56:06:370-140302</strain>
    </source>
</reference>
<evidence type="ECO:0000313" key="3">
    <source>
        <dbReference type="Proteomes" id="UP001497416"/>
    </source>
</evidence>
<comment type="caution">
    <text evidence="2">The sequence shown here is derived from an EMBL/GenBank/DDBJ whole genome shotgun (WGS) entry which is preliminary data.</text>
</comment>
<keyword evidence="1" id="KW-0812">Transmembrane</keyword>
<keyword evidence="1" id="KW-0472">Membrane</keyword>
<feature type="transmembrane region" description="Helical" evidence="1">
    <location>
        <begin position="42"/>
        <end position="68"/>
    </location>
</feature>
<name>A0ABP1ERS9_9FLAO</name>
<proteinExistence type="predicted"/>